<dbReference type="AlphaFoldDB" id="A0A0F9S6H3"/>
<sequence length="100" mass="11825">MLNKRFFKTKDEAEVTFEFSHPEAEEVCLLGEFNDWQPVPMKLNKKQGVFKFKQRLPIDQQFHFRYLINGDIWDNDHQADGYIGNAFGTENSIVNTQRIN</sequence>
<comment type="caution">
    <text evidence="2">The sequence shown here is derived from an EMBL/GenBank/DDBJ whole genome shotgun (WGS) entry which is preliminary data.</text>
</comment>
<gene>
    <name evidence="2" type="ORF">LCGC14_0558430</name>
</gene>
<dbReference type="Gene3D" id="2.60.40.10">
    <property type="entry name" value="Immunoglobulins"/>
    <property type="match status" value="1"/>
</dbReference>
<dbReference type="EMBL" id="LAZR01000787">
    <property type="protein sequence ID" value="KKN57812.1"/>
    <property type="molecule type" value="Genomic_DNA"/>
</dbReference>
<dbReference type="CDD" id="cd07184">
    <property type="entry name" value="E_set_Isoamylase_like_N"/>
    <property type="match status" value="1"/>
</dbReference>
<feature type="domain" description="AMP-activated protein kinase glycogen-binding" evidence="1">
    <location>
        <begin position="15"/>
        <end position="93"/>
    </location>
</feature>
<evidence type="ECO:0000259" key="1">
    <source>
        <dbReference type="Pfam" id="PF16561"/>
    </source>
</evidence>
<proteinExistence type="predicted"/>
<name>A0A0F9S6H3_9ZZZZ</name>
<dbReference type="Pfam" id="PF16561">
    <property type="entry name" value="AMPK1_CBM"/>
    <property type="match status" value="1"/>
</dbReference>
<accession>A0A0F9S6H3</accession>
<protein>
    <recommendedName>
        <fullName evidence="1">AMP-activated protein kinase glycogen-binding domain-containing protein</fullName>
    </recommendedName>
</protein>
<reference evidence="2" key="1">
    <citation type="journal article" date="2015" name="Nature">
        <title>Complex archaea that bridge the gap between prokaryotes and eukaryotes.</title>
        <authorList>
            <person name="Spang A."/>
            <person name="Saw J.H."/>
            <person name="Jorgensen S.L."/>
            <person name="Zaremba-Niedzwiedzka K."/>
            <person name="Martijn J."/>
            <person name="Lind A.E."/>
            <person name="van Eijk R."/>
            <person name="Schleper C."/>
            <person name="Guy L."/>
            <person name="Ettema T.J."/>
        </authorList>
    </citation>
    <scope>NUCLEOTIDE SEQUENCE</scope>
</reference>
<organism evidence="2">
    <name type="scientific">marine sediment metagenome</name>
    <dbReference type="NCBI Taxonomy" id="412755"/>
    <lineage>
        <taxon>unclassified sequences</taxon>
        <taxon>metagenomes</taxon>
        <taxon>ecological metagenomes</taxon>
    </lineage>
</organism>
<evidence type="ECO:0000313" key="2">
    <source>
        <dbReference type="EMBL" id="KKN57812.1"/>
    </source>
</evidence>
<dbReference type="SUPFAM" id="SSF81296">
    <property type="entry name" value="E set domains"/>
    <property type="match status" value="1"/>
</dbReference>
<dbReference type="InterPro" id="IPR014756">
    <property type="entry name" value="Ig_E-set"/>
</dbReference>
<dbReference type="InterPro" id="IPR013783">
    <property type="entry name" value="Ig-like_fold"/>
</dbReference>
<dbReference type="InterPro" id="IPR032640">
    <property type="entry name" value="AMPK1_CBM"/>
</dbReference>